<evidence type="ECO:0000256" key="1">
    <source>
        <dbReference type="SAM" id="MobiDB-lite"/>
    </source>
</evidence>
<feature type="region of interest" description="Disordered" evidence="1">
    <location>
        <begin position="1"/>
        <end position="20"/>
    </location>
</feature>
<accession>A0ABU7CK30</accession>
<gene>
    <name evidence="2" type="ORF">ATANTOWER_019656</name>
</gene>
<evidence type="ECO:0000313" key="2">
    <source>
        <dbReference type="EMBL" id="MED6262456.1"/>
    </source>
</evidence>
<dbReference type="Proteomes" id="UP001345963">
    <property type="component" value="Unassembled WGS sequence"/>
</dbReference>
<sequence length="112" mass="12678">MEPELNEGKTRRGRKQQSNVSDKYLLLTPMINRCKLHLMTAKTLAAGKLQTMSDSQDLSKETKISTTQTTGDSNSGKLCPFLSFSHSPASCLRGFFRYISIDEKKQLTRLYQ</sequence>
<feature type="compositionally biased region" description="Basic and acidic residues" evidence="1">
    <location>
        <begin position="1"/>
        <end position="10"/>
    </location>
</feature>
<reference evidence="2 3" key="1">
    <citation type="submission" date="2021-07" db="EMBL/GenBank/DDBJ databases">
        <authorList>
            <person name="Palmer J.M."/>
        </authorList>
    </citation>
    <scope>NUCLEOTIDE SEQUENCE [LARGE SCALE GENOMIC DNA]</scope>
    <source>
        <strain evidence="2 3">AT_MEX2019</strain>
        <tissue evidence="2">Muscle</tissue>
    </source>
</reference>
<protein>
    <submittedName>
        <fullName evidence="2">Uncharacterized protein</fullName>
    </submittedName>
</protein>
<evidence type="ECO:0000313" key="3">
    <source>
        <dbReference type="Proteomes" id="UP001345963"/>
    </source>
</evidence>
<comment type="caution">
    <text evidence="2">The sequence shown here is derived from an EMBL/GenBank/DDBJ whole genome shotgun (WGS) entry which is preliminary data.</text>
</comment>
<proteinExistence type="predicted"/>
<keyword evidence="3" id="KW-1185">Reference proteome</keyword>
<dbReference type="EMBL" id="JAHUTI010092635">
    <property type="protein sequence ID" value="MED6262456.1"/>
    <property type="molecule type" value="Genomic_DNA"/>
</dbReference>
<organism evidence="2 3">
    <name type="scientific">Ataeniobius toweri</name>
    <dbReference type="NCBI Taxonomy" id="208326"/>
    <lineage>
        <taxon>Eukaryota</taxon>
        <taxon>Metazoa</taxon>
        <taxon>Chordata</taxon>
        <taxon>Craniata</taxon>
        <taxon>Vertebrata</taxon>
        <taxon>Euteleostomi</taxon>
        <taxon>Actinopterygii</taxon>
        <taxon>Neopterygii</taxon>
        <taxon>Teleostei</taxon>
        <taxon>Neoteleostei</taxon>
        <taxon>Acanthomorphata</taxon>
        <taxon>Ovalentaria</taxon>
        <taxon>Atherinomorphae</taxon>
        <taxon>Cyprinodontiformes</taxon>
        <taxon>Goodeidae</taxon>
        <taxon>Ataeniobius</taxon>
    </lineage>
</organism>
<name>A0ABU7CK30_9TELE</name>